<evidence type="ECO:0000256" key="3">
    <source>
        <dbReference type="ARBA" id="ARBA00022076"/>
    </source>
</evidence>
<dbReference type="GO" id="GO:0046084">
    <property type="term" value="P:adenine biosynthetic process"/>
    <property type="evidence" value="ECO:0007669"/>
    <property type="project" value="EnsemblFungi"/>
</dbReference>
<evidence type="ECO:0000256" key="5">
    <source>
        <dbReference type="ARBA" id="ARBA00022755"/>
    </source>
</evidence>
<dbReference type="FunFam" id="3.40.50.170:FF:000009">
    <property type="entry name" value="Phosphoribosylglycinamide formyltransferase (Eurofung)"/>
    <property type="match status" value="1"/>
</dbReference>
<dbReference type="PANTHER" id="PTHR43369:SF2">
    <property type="entry name" value="PHOSPHORIBOSYLGLYCINAMIDE FORMYLTRANSFERASE"/>
    <property type="match status" value="1"/>
</dbReference>
<dbReference type="Gene3D" id="3.40.50.170">
    <property type="entry name" value="Formyl transferase, N-terminal domain"/>
    <property type="match status" value="1"/>
</dbReference>
<dbReference type="OrthoDB" id="5575075at2759"/>
<name>A0A0A1SVJ5_9HYPO</name>
<reference evidence="11 12" key="1">
    <citation type="journal article" date="2015" name="Genome Announc.">
        <title>Draft Genome Sequence and Gene Annotation of the Entomopathogenic Fungus Verticillium hemipterigenum.</title>
        <authorList>
            <person name="Horn F."/>
            <person name="Habel A."/>
            <person name="Scharf D.H."/>
            <person name="Dworschak J."/>
            <person name="Brakhage A.A."/>
            <person name="Guthke R."/>
            <person name="Hertweck C."/>
            <person name="Linde J."/>
        </authorList>
    </citation>
    <scope>NUCLEOTIDE SEQUENCE [LARGE SCALE GENOMIC DNA]</scope>
</reference>
<comment type="catalytic activity">
    <reaction evidence="9">
        <text>N(1)-(5-phospho-beta-D-ribosyl)glycinamide + (6R)-10-formyltetrahydrofolate = N(2)-formyl-N(1)-(5-phospho-beta-D-ribosyl)glycinamide + (6S)-5,6,7,8-tetrahydrofolate + H(+)</text>
        <dbReference type="Rhea" id="RHEA:15053"/>
        <dbReference type="ChEBI" id="CHEBI:15378"/>
        <dbReference type="ChEBI" id="CHEBI:57453"/>
        <dbReference type="ChEBI" id="CHEBI:143788"/>
        <dbReference type="ChEBI" id="CHEBI:147286"/>
        <dbReference type="ChEBI" id="CHEBI:195366"/>
        <dbReference type="EC" id="2.1.2.2"/>
    </reaction>
</comment>
<dbReference type="Proteomes" id="UP000039046">
    <property type="component" value="Unassembled WGS sequence"/>
</dbReference>
<evidence type="ECO:0000256" key="7">
    <source>
        <dbReference type="ARBA" id="ARBA00041324"/>
    </source>
</evidence>
<comment type="pathway">
    <text evidence="1">Purine metabolism; IMP biosynthesis via de novo pathway; N(2)-formyl-N(1)-(5-phospho-D-ribosyl)glycinamide from N(1)-(5-phospho-D-ribosyl)glycinamide (10-formyl THF route): step 1/1.</text>
</comment>
<evidence type="ECO:0000256" key="4">
    <source>
        <dbReference type="ARBA" id="ARBA00022679"/>
    </source>
</evidence>
<evidence type="ECO:0000256" key="2">
    <source>
        <dbReference type="ARBA" id="ARBA00012254"/>
    </source>
</evidence>
<dbReference type="InterPro" id="IPR036477">
    <property type="entry name" value="Formyl_transf_N_sf"/>
</dbReference>
<dbReference type="STRING" id="1531966.A0A0A1SVJ5"/>
<organism evidence="11 12">
    <name type="scientific">[Torrubiella] hemipterigena</name>
    <dbReference type="NCBI Taxonomy" id="1531966"/>
    <lineage>
        <taxon>Eukaryota</taxon>
        <taxon>Fungi</taxon>
        <taxon>Dikarya</taxon>
        <taxon>Ascomycota</taxon>
        <taxon>Pezizomycotina</taxon>
        <taxon>Sordariomycetes</taxon>
        <taxon>Hypocreomycetidae</taxon>
        <taxon>Hypocreales</taxon>
        <taxon>Clavicipitaceae</taxon>
        <taxon>Clavicipitaceae incertae sedis</taxon>
        <taxon>'Torrubiella' clade</taxon>
    </lineage>
</organism>
<dbReference type="Pfam" id="PF00551">
    <property type="entry name" value="Formyl_trans_N"/>
    <property type="match status" value="1"/>
</dbReference>
<dbReference type="GO" id="GO:0004644">
    <property type="term" value="F:phosphoribosylglycinamide formyltransferase activity"/>
    <property type="evidence" value="ECO:0007669"/>
    <property type="project" value="UniProtKB-EC"/>
</dbReference>
<comment type="similarity">
    <text evidence="6">Belongs to the GART family.</text>
</comment>
<proteinExistence type="inferred from homology"/>
<accession>A0A0A1SVJ5</accession>
<evidence type="ECO:0000313" key="11">
    <source>
        <dbReference type="EMBL" id="CEJ82276.1"/>
    </source>
</evidence>
<dbReference type="AlphaFoldDB" id="A0A0A1SVJ5"/>
<evidence type="ECO:0000256" key="1">
    <source>
        <dbReference type="ARBA" id="ARBA00005054"/>
    </source>
</evidence>
<feature type="domain" description="Formyl transferase N-terminal" evidence="10">
    <location>
        <begin position="8"/>
        <end position="209"/>
    </location>
</feature>
<dbReference type="PANTHER" id="PTHR43369">
    <property type="entry name" value="PHOSPHORIBOSYLGLYCINAMIDE FORMYLTRANSFERASE"/>
    <property type="match status" value="1"/>
</dbReference>
<dbReference type="InterPro" id="IPR002376">
    <property type="entry name" value="Formyl_transf_N"/>
</dbReference>
<dbReference type="HOGENOM" id="CLU_038395_0_1_1"/>
<evidence type="ECO:0000256" key="6">
    <source>
        <dbReference type="ARBA" id="ARBA00038440"/>
    </source>
</evidence>
<keyword evidence="12" id="KW-1185">Reference proteome</keyword>
<keyword evidence="5" id="KW-0658">Purine biosynthesis</keyword>
<dbReference type="EC" id="2.1.2.2" evidence="2"/>
<keyword evidence="4 11" id="KW-0808">Transferase</keyword>
<evidence type="ECO:0000313" key="12">
    <source>
        <dbReference type="Proteomes" id="UP000039046"/>
    </source>
</evidence>
<dbReference type="GO" id="GO:0005737">
    <property type="term" value="C:cytoplasm"/>
    <property type="evidence" value="ECO:0007669"/>
    <property type="project" value="TreeGrafter"/>
</dbReference>
<dbReference type="GO" id="GO:0006189">
    <property type="term" value="P:'de novo' IMP biosynthetic process"/>
    <property type="evidence" value="ECO:0007669"/>
    <property type="project" value="EnsemblFungi"/>
</dbReference>
<dbReference type="EMBL" id="CDHN01000001">
    <property type="protein sequence ID" value="CEJ82276.1"/>
    <property type="molecule type" value="Genomic_DNA"/>
</dbReference>
<protein>
    <recommendedName>
        <fullName evidence="3">Phosphoribosylglycinamide formyltransferase</fullName>
        <ecNumber evidence="2">2.1.2.2</ecNumber>
    </recommendedName>
    <alternativeName>
        <fullName evidence="8">5'-phosphoribosylglycinamide transformylase</fullName>
    </alternativeName>
    <alternativeName>
        <fullName evidence="7">GAR transformylase</fullName>
    </alternativeName>
</protein>
<evidence type="ECO:0000256" key="8">
    <source>
        <dbReference type="ARBA" id="ARBA00041682"/>
    </source>
</evidence>
<sequence length="222" mass="24079">MANPSPCRVLVMASGNGSNFQALIDAVAAGQIPNSIITRLIVNRSKAFATTRADKAGIPWEYFNLISNGFLPKGEKDEAKVAEARSKYDAALAEKVLALEQRPELIVLAGWMHVFAASFLEPLEKAGVKVINLHPALPGEYDGAGAIERAYNDFKAGKATRTGIMVHYVIVKVDRGAPILTKEIPWEGEDLAQLEEKIHSHEHELIVQASAKVSGEILAARK</sequence>
<evidence type="ECO:0000259" key="10">
    <source>
        <dbReference type="Pfam" id="PF00551"/>
    </source>
</evidence>
<dbReference type="SUPFAM" id="SSF53328">
    <property type="entry name" value="Formyltransferase"/>
    <property type="match status" value="1"/>
</dbReference>
<gene>
    <name evidence="11" type="ORF">VHEMI02352</name>
</gene>
<evidence type="ECO:0000256" key="9">
    <source>
        <dbReference type="ARBA" id="ARBA00047664"/>
    </source>
</evidence>